<evidence type="ECO:0008006" key="4">
    <source>
        <dbReference type="Google" id="ProtNLM"/>
    </source>
</evidence>
<dbReference type="OrthoDB" id="10436415at2759"/>
<dbReference type="AlphaFoldDB" id="A0A9C7PW30"/>
<name>A0A9C7PW30_9RHOD</name>
<organism evidence="2 3">
    <name type="scientific">Galdieria partita</name>
    <dbReference type="NCBI Taxonomy" id="83374"/>
    <lineage>
        <taxon>Eukaryota</taxon>
        <taxon>Rhodophyta</taxon>
        <taxon>Bangiophyceae</taxon>
        <taxon>Galdieriales</taxon>
        <taxon>Galdieriaceae</taxon>
        <taxon>Galdieria</taxon>
    </lineage>
</organism>
<feature type="compositionally biased region" description="Polar residues" evidence="1">
    <location>
        <begin position="115"/>
        <end position="132"/>
    </location>
</feature>
<feature type="region of interest" description="Disordered" evidence="1">
    <location>
        <begin position="73"/>
        <end position="94"/>
    </location>
</feature>
<accession>A0A9C7PW30</accession>
<dbReference type="EMBL" id="BQMJ01000026">
    <property type="protein sequence ID" value="GJQ11705.1"/>
    <property type="molecule type" value="Genomic_DNA"/>
</dbReference>
<keyword evidence="3" id="KW-1185">Reference proteome</keyword>
<reference evidence="2" key="1">
    <citation type="journal article" date="2022" name="Proc. Natl. Acad. Sci. U.S.A.">
        <title>Life cycle and functional genomics of the unicellular red alga Galdieria for elucidating algal and plant evolution and industrial use.</title>
        <authorList>
            <person name="Hirooka S."/>
            <person name="Itabashi T."/>
            <person name="Ichinose T.M."/>
            <person name="Onuma R."/>
            <person name="Fujiwara T."/>
            <person name="Yamashita S."/>
            <person name="Jong L.W."/>
            <person name="Tomita R."/>
            <person name="Iwane A.H."/>
            <person name="Miyagishima S.Y."/>
        </authorList>
    </citation>
    <scope>NUCLEOTIDE SEQUENCE</scope>
    <source>
        <strain evidence="2">NBRC 102759</strain>
    </source>
</reference>
<evidence type="ECO:0000256" key="1">
    <source>
        <dbReference type="SAM" id="MobiDB-lite"/>
    </source>
</evidence>
<reference evidence="2" key="2">
    <citation type="submission" date="2022-01" db="EMBL/GenBank/DDBJ databases">
        <authorList>
            <person name="Hirooka S."/>
            <person name="Miyagishima S.Y."/>
        </authorList>
    </citation>
    <scope>NUCLEOTIDE SEQUENCE</scope>
    <source>
        <strain evidence="2">NBRC 102759</strain>
    </source>
</reference>
<feature type="region of interest" description="Disordered" evidence="1">
    <location>
        <begin position="115"/>
        <end position="141"/>
    </location>
</feature>
<gene>
    <name evidence="2" type="ORF">GpartN1_g3496.t1</name>
</gene>
<sequence>MQVTWLHNLGMLCKQIGLVFERNGRECLPGDENKVGKKRKREDQTDNHIFKEQKDGDTVKNNLTSIHDTKVNATHNRDNENNTSLATTGGGEGYKPLALVDTESEATDNENWVCSQQSKQSTTSVAESTRNSHTPRKMATRWRKDKDDDRLIEIVEQCLEHQTATTEKEMIDKVIESLGNIHSFQQVRNHYRRLQKENRLPLQAPV</sequence>
<protein>
    <recommendedName>
        <fullName evidence="4">Myb-like domain-containing protein</fullName>
    </recommendedName>
</protein>
<dbReference type="Proteomes" id="UP001061958">
    <property type="component" value="Unassembled WGS sequence"/>
</dbReference>
<evidence type="ECO:0000313" key="3">
    <source>
        <dbReference type="Proteomes" id="UP001061958"/>
    </source>
</evidence>
<evidence type="ECO:0000313" key="2">
    <source>
        <dbReference type="EMBL" id="GJQ11705.1"/>
    </source>
</evidence>
<proteinExistence type="predicted"/>
<comment type="caution">
    <text evidence="2">The sequence shown here is derived from an EMBL/GenBank/DDBJ whole genome shotgun (WGS) entry which is preliminary data.</text>
</comment>